<accession>X1HGC4</accession>
<dbReference type="EMBL" id="BARU01015861">
    <property type="protein sequence ID" value="GAH56105.1"/>
    <property type="molecule type" value="Genomic_DNA"/>
</dbReference>
<sequence length="66" mass="6483">DVNRTGTKNLPGGGTEFASGAEGIGVGSAGGVAIFYDVDSFGTGPHSARSRITAVYRKVVGVAGGL</sequence>
<name>X1HGC4_9ZZZZ</name>
<gene>
    <name evidence="1" type="ORF">S03H2_26934</name>
</gene>
<evidence type="ECO:0000313" key="1">
    <source>
        <dbReference type="EMBL" id="GAH56105.1"/>
    </source>
</evidence>
<reference evidence="1" key="1">
    <citation type="journal article" date="2014" name="Front. Microbiol.">
        <title>High frequency of phylogenetically diverse reductive dehalogenase-homologous genes in deep subseafloor sedimentary metagenomes.</title>
        <authorList>
            <person name="Kawai M."/>
            <person name="Futagami T."/>
            <person name="Toyoda A."/>
            <person name="Takaki Y."/>
            <person name="Nishi S."/>
            <person name="Hori S."/>
            <person name="Arai W."/>
            <person name="Tsubouchi T."/>
            <person name="Morono Y."/>
            <person name="Uchiyama I."/>
            <person name="Ito T."/>
            <person name="Fujiyama A."/>
            <person name="Inagaki F."/>
            <person name="Takami H."/>
        </authorList>
    </citation>
    <scope>NUCLEOTIDE SEQUENCE</scope>
    <source>
        <strain evidence="1">Expedition CK06-06</strain>
    </source>
</reference>
<protein>
    <submittedName>
        <fullName evidence="1">Uncharacterized protein</fullName>
    </submittedName>
</protein>
<comment type="caution">
    <text evidence="1">The sequence shown here is derived from an EMBL/GenBank/DDBJ whole genome shotgun (WGS) entry which is preliminary data.</text>
</comment>
<organism evidence="1">
    <name type="scientific">marine sediment metagenome</name>
    <dbReference type="NCBI Taxonomy" id="412755"/>
    <lineage>
        <taxon>unclassified sequences</taxon>
        <taxon>metagenomes</taxon>
        <taxon>ecological metagenomes</taxon>
    </lineage>
</organism>
<dbReference type="AlphaFoldDB" id="X1HGC4"/>
<feature type="non-terminal residue" evidence="1">
    <location>
        <position position="1"/>
    </location>
</feature>
<proteinExistence type="predicted"/>